<feature type="chain" id="PRO_5017688360" evidence="1">
    <location>
        <begin position="37"/>
        <end position="462"/>
    </location>
</feature>
<keyword evidence="1" id="KW-0732">Signal</keyword>
<dbReference type="InterPro" id="IPR010869">
    <property type="entry name" value="DUF1501"/>
</dbReference>
<feature type="signal peptide" evidence="1">
    <location>
        <begin position="1"/>
        <end position="36"/>
    </location>
</feature>
<organism evidence="2 3">
    <name type="scientific">Thalassotalea euphylliae</name>
    <dbReference type="NCBI Taxonomy" id="1655234"/>
    <lineage>
        <taxon>Bacteria</taxon>
        <taxon>Pseudomonadati</taxon>
        <taxon>Pseudomonadota</taxon>
        <taxon>Gammaproteobacteria</taxon>
        <taxon>Alteromonadales</taxon>
        <taxon>Colwelliaceae</taxon>
        <taxon>Thalassotalea</taxon>
    </lineage>
</organism>
<dbReference type="Pfam" id="PF07394">
    <property type="entry name" value="DUF1501"/>
    <property type="match status" value="1"/>
</dbReference>
<dbReference type="RefSeq" id="WP_115999685.1">
    <property type="nucleotide sequence ID" value="NZ_QUOV01000001.1"/>
</dbReference>
<name>A0A3E0UDB1_9GAMM</name>
<evidence type="ECO:0000313" key="2">
    <source>
        <dbReference type="EMBL" id="REL35011.1"/>
    </source>
</evidence>
<proteinExistence type="predicted"/>
<dbReference type="PROSITE" id="PS51318">
    <property type="entry name" value="TAT"/>
    <property type="match status" value="1"/>
</dbReference>
<dbReference type="OrthoDB" id="9779968at2"/>
<dbReference type="Proteomes" id="UP000256999">
    <property type="component" value="Unassembled WGS sequence"/>
</dbReference>
<protein>
    <submittedName>
        <fullName evidence="2">DUF1501 domain-containing protein</fullName>
    </submittedName>
</protein>
<comment type="caution">
    <text evidence="2">The sequence shown here is derived from an EMBL/GenBank/DDBJ whole genome shotgun (WGS) entry which is preliminary data.</text>
</comment>
<sequence>MNRRNFLKASSLSASAAMTASMAGLGALLNSRNAQAAEEDYKALVCVFLYGGMDNHDTIIPYDTEGYSQWSQIRSSMLSNYKIPRTRENLLPITSSASRFGERTFALPPEMKGLQQLYQQGHMAVVGNVGPLVEVTSATSFNNDTARLPARLFSHNDQQSTWMSGTTEGAQLGWAGQLNDALIQSGQQSVNTFSAITTSETELLLTGEQTTPFHVQGDSAVSLDILDETSGALQAQLLSHFSGQNTSQGAIIQRDLAGKINQAYQANKLYSQALNSTSSSNLTMPNTRLGRQLGTVAKTINARSQLQSKRQLFIVAIGGFDTHSGQAQSLPQLQQMLDDAILGFYQNISALNLADKVTLFTASDFGRTLAVNGDGTDHGWGAHHFVVGGAVNGGHVFGDIPPASFNHQFDAGSGRLIPTTSVEQYVANFGAWLGLSEAELATVFPNLTNFAERPTLFKTELA</sequence>
<dbReference type="InterPro" id="IPR006311">
    <property type="entry name" value="TAT_signal"/>
</dbReference>
<evidence type="ECO:0000313" key="3">
    <source>
        <dbReference type="Proteomes" id="UP000256999"/>
    </source>
</evidence>
<accession>A0A3E0UDB1</accession>
<dbReference type="AlphaFoldDB" id="A0A3E0UDB1"/>
<gene>
    <name evidence="2" type="ORF">DXX92_06315</name>
</gene>
<evidence type="ECO:0000256" key="1">
    <source>
        <dbReference type="SAM" id="SignalP"/>
    </source>
</evidence>
<dbReference type="EMBL" id="QUOV01000001">
    <property type="protein sequence ID" value="REL35011.1"/>
    <property type="molecule type" value="Genomic_DNA"/>
</dbReference>
<dbReference type="PANTHER" id="PTHR43737">
    <property type="entry name" value="BLL7424 PROTEIN"/>
    <property type="match status" value="1"/>
</dbReference>
<reference evidence="2 3" key="1">
    <citation type="submission" date="2018-08" db="EMBL/GenBank/DDBJ databases">
        <title>Thalassotalea euphylliae genome.</title>
        <authorList>
            <person name="Summers S."/>
            <person name="Rice S.A."/>
            <person name="Freckelton M.L."/>
            <person name="Nedved B.T."/>
            <person name="Hadfield M.G."/>
        </authorList>
    </citation>
    <scope>NUCLEOTIDE SEQUENCE [LARGE SCALE GENOMIC DNA]</scope>
    <source>
        <strain evidence="2 3">H2</strain>
    </source>
</reference>
<dbReference type="PANTHER" id="PTHR43737:SF1">
    <property type="entry name" value="DUF1501 DOMAIN-CONTAINING PROTEIN"/>
    <property type="match status" value="1"/>
</dbReference>